<feature type="compositionally biased region" description="Polar residues" evidence="6">
    <location>
        <begin position="338"/>
        <end position="348"/>
    </location>
</feature>
<feature type="zinc finger region" description="C3H1-type" evidence="5">
    <location>
        <begin position="249"/>
        <end position="277"/>
    </location>
</feature>
<keyword evidence="4 5" id="KW-0862">Zinc</keyword>
<protein>
    <recommendedName>
        <fullName evidence="11">C3H1-type domain-containing protein</fullName>
    </recommendedName>
</protein>
<name>A0A1Y2DU54_9FUNG</name>
<feature type="domain" description="W2" evidence="8">
    <location>
        <begin position="438"/>
        <end position="594"/>
    </location>
</feature>
<keyword evidence="1 5" id="KW-0479">Metal-binding</keyword>
<dbReference type="Pfam" id="PF02020">
    <property type="entry name" value="W2"/>
    <property type="match status" value="1"/>
</dbReference>
<dbReference type="OrthoDB" id="410307at2759"/>
<dbReference type="Gene3D" id="4.10.1000.10">
    <property type="entry name" value="Zinc finger, CCCH-type"/>
    <property type="match status" value="2"/>
</dbReference>
<feature type="compositionally biased region" description="Basic and acidic residues" evidence="6">
    <location>
        <begin position="362"/>
        <end position="372"/>
    </location>
</feature>
<dbReference type="GO" id="GO:0008270">
    <property type="term" value="F:zinc ion binding"/>
    <property type="evidence" value="ECO:0007669"/>
    <property type="project" value="UniProtKB-KW"/>
</dbReference>
<dbReference type="InterPro" id="IPR003307">
    <property type="entry name" value="W2_domain"/>
</dbReference>
<dbReference type="EMBL" id="MCOG01000057">
    <property type="protein sequence ID" value="ORY62801.1"/>
    <property type="molecule type" value="Genomic_DNA"/>
</dbReference>
<feature type="domain" description="C3H1-type" evidence="7">
    <location>
        <begin position="191"/>
        <end position="219"/>
    </location>
</feature>
<evidence type="ECO:0000256" key="6">
    <source>
        <dbReference type="SAM" id="MobiDB-lite"/>
    </source>
</evidence>
<evidence type="ECO:0000256" key="4">
    <source>
        <dbReference type="ARBA" id="ARBA00022833"/>
    </source>
</evidence>
<dbReference type="SMART" id="SM00356">
    <property type="entry name" value="ZnF_C3H1"/>
    <property type="match status" value="2"/>
</dbReference>
<gene>
    <name evidence="9" type="ORF">LY90DRAFT_234394</name>
</gene>
<dbReference type="PANTHER" id="PTHR12547:SF18">
    <property type="entry name" value="PROTEIN TIS11"/>
    <property type="match status" value="1"/>
</dbReference>
<keyword evidence="10" id="KW-1185">Reference proteome</keyword>
<keyword evidence="3 5" id="KW-0863">Zinc-finger</keyword>
<comment type="caution">
    <text evidence="9">The sequence shown here is derived from an EMBL/GenBank/DDBJ whole genome shotgun (WGS) entry which is preliminary data.</text>
</comment>
<feature type="zinc finger region" description="C3H1-type" evidence="5">
    <location>
        <begin position="191"/>
        <end position="219"/>
    </location>
</feature>
<dbReference type="FunFam" id="4.10.1000.10:FF:000001">
    <property type="entry name" value="zinc finger CCCH domain-containing protein 15-like"/>
    <property type="match status" value="2"/>
</dbReference>
<evidence type="ECO:0000256" key="3">
    <source>
        <dbReference type="ARBA" id="ARBA00022771"/>
    </source>
</evidence>
<proteinExistence type="predicted"/>
<organism evidence="9 10">
    <name type="scientific">Neocallimastix californiae</name>
    <dbReference type="NCBI Taxonomy" id="1754190"/>
    <lineage>
        <taxon>Eukaryota</taxon>
        <taxon>Fungi</taxon>
        <taxon>Fungi incertae sedis</taxon>
        <taxon>Chytridiomycota</taxon>
        <taxon>Chytridiomycota incertae sedis</taxon>
        <taxon>Neocallimastigomycetes</taxon>
        <taxon>Neocallimastigales</taxon>
        <taxon>Neocallimastigaceae</taxon>
        <taxon>Neocallimastix</taxon>
    </lineage>
</organism>
<dbReference type="InterPro" id="IPR000571">
    <property type="entry name" value="Znf_CCCH"/>
</dbReference>
<dbReference type="InterPro" id="IPR045877">
    <property type="entry name" value="ZFP36-like"/>
</dbReference>
<dbReference type="GO" id="GO:0003729">
    <property type="term" value="F:mRNA binding"/>
    <property type="evidence" value="ECO:0007669"/>
    <property type="project" value="InterPro"/>
</dbReference>
<dbReference type="PANTHER" id="PTHR12547">
    <property type="entry name" value="CCCH ZINC FINGER/TIS11-RELATED"/>
    <property type="match status" value="1"/>
</dbReference>
<dbReference type="AlphaFoldDB" id="A0A1Y2DU54"/>
<feature type="domain" description="C3H1-type" evidence="7">
    <location>
        <begin position="249"/>
        <end position="277"/>
    </location>
</feature>
<evidence type="ECO:0000256" key="5">
    <source>
        <dbReference type="PROSITE-ProRule" id="PRU00723"/>
    </source>
</evidence>
<evidence type="ECO:0008006" key="11">
    <source>
        <dbReference type="Google" id="ProtNLM"/>
    </source>
</evidence>
<dbReference type="InterPro" id="IPR016024">
    <property type="entry name" value="ARM-type_fold"/>
</dbReference>
<accession>A0A1Y2DU54</accession>
<dbReference type="Pfam" id="PF00642">
    <property type="entry name" value="zf-CCCH"/>
    <property type="match status" value="2"/>
</dbReference>
<sequence>MILGLNLNIYLKQAQLTDPFHKVYPPAEGIHFNWLPLPQAAEKAVFKNMQDVLSQAQDYIEERKSKYNNGNINNYNNNSYQPNYSPNYQKNFDMNNERRFKRPSYDEMGVMRMGSQNRNSFMKSPSPFNQGRQEKNYRTNMMNGGNLNIPFSSNNNGYTGQNNNGPFGPHNPGFGNMRDQYGMQPQQENHLYKTRLCERFEAEGTCPYGSKCHFAHGTSELRRMPQQQSYDDQYNMIQRQQMSQSSNPLYKTRLCERFMNEHYCPYGPKCTFAHGPEELRGRQVDTDDDLNNRMLDMSLKSPGAGPSSPSFNQFRPQQPGYYPHSALHKASYSGMPPNRQQFSSQQPSNVPPLVKPSSPIKSENEMIKESEKKDEYIETNKTETVVEKKKELEKPVIKDFLKSDIEEDKSWMKVVELTNDEKEKLENLKVLEKRPSQPTPKQYLDDPVIISLSEFFREGEHNLKDEVKEITRLEFKHDLSKQQLFNVLIPSLFDESYNVEKLTARKELFLAFIKSANDQIYFLKSWEKYLSCSRMSAVLPRTPILFKDFYDIDLVEEDNILAWYDESPDSSIVKQKCEPFIIWLNTAEEDSESESD</sequence>
<keyword evidence="2" id="KW-0677">Repeat</keyword>
<feature type="region of interest" description="Disordered" evidence="6">
    <location>
        <begin position="333"/>
        <end position="372"/>
    </location>
</feature>
<dbReference type="SUPFAM" id="SSF90229">
    <property type="entry name" value="CCCH zinc finger"/>
    <property type="match status" value="2"/>
</dbReference>
<dbReference type="InterPro" id="IPR036855">
    <property type="entry name" value="Znf_CCCH_sf"/>
</dbReference>
<dbReference type="SMART" id="SM00515">
    <property type="entry name" value="eIF5C"/>
    <property type="match status" value="1"/>
</dbReference>
<evidence type="ECO:0000259" key="7">
    <source>
        <dbReference type="PROSITE" id="PS50103"/>
    </source>
</evidence>
<reference evidence="9 10" key="1">
    <citation type="submission" date="2016-08" db="EMBL/GenBank/DDBJ databases">
        <title>A Parts List for Fungal Cellulosomes Revealed by Comparative Genomics.</title>
        <authorList>
            <consortium name="DOE Joint Genome Institute"/>
            <person name="Haitjema C.H."/>
            <person name="Gilmore S.P."/>
            <person name="Henske J.K."/>
            <person name="Solomon K.V."/>
            <person name="De Groot R."/>
            <person name="Kuo A."/>
            <person name="Mondo S.J."/>
            <person name="Salamov A.A."/>
            <person name="Labutti K."/>
            <person name="Zhao Z."/>
            <person name="Chiniquy J."/>
            <person name="Barry K."/>
            <person name="Brewer H.M."/>
            <person name="Purvine S.O."/>
            <person name="Wright A.T."/>
            <person name="Boxma B."/>
            <person name="Van Alen T."/>
            <person name="Hackstein J.H."/>
            <person name="Baker S.E."/>
            <person name="Grigoriev I.V."/>
            <person name="O'Malley M.A."/>
        </authorList>
    </citation>
    <scope>NUCLEOTIDE SEQUENCE [LARGE SCALE GENOMIC DNA]</scope>
    <source>
        <strain evidence="9 10">G1</strain>
    </source>
</reference>
<evidence type="ECO:0000313" key="10">
    <source>
        <dbReference type="Proteomes" id="UP000193920"/>
    </source>
</evidence>
<dbReference type="Proteomes" id="UP000193920">
    <property type="component" value="Unassembled WGS sequence"/>
</dbReference>
<evidence type="ECO:0000259" key="8">
    <source>
        <dbReference type="PROSITE" id="PS51363"/>
    </source>
</evidence>
<dbReference type="PROSITE" id="PS51363">
    <property type="entry name" value="W2"/>
    <property type="match status" value="1"/>
</dbReference>
<evidence type="ECO:0000313" key="9">
    <source>
        <dbReference type="EMBL" id="ORY62801.1"/>
    </source>
</evidence>
<dbReference type="PROSITE" id="PS50103">
    <property type="entry name" value="ZF_C3H1"/>
    <property type="match status" value="2"/>
</dbReference>
<dbReference type="CDD" id="cd11561">
    <property type="entry name" value="W2_eIF5"/>
    <property type="match status" value="1"/>
</dbReference>
<dbReference type="STRING" id="1754190.A0A1Y2DU54"/>
<evidence type="ECO:0000256" key="2">
    <source>
        <dbReference type="ARBA" id="ARBA00022737"/>
    </source>
</evidence>
<evidence type="ECO:0000256" key="1">
    <source>
        <dbReference type="ARBA" id="ARBA00022723"/>
    </source>
</evidence>
<dbReference type="SUPFAM" id="SSF48371">
    <property type="entry name" value="ARM repeat"/>
    <property type="match status" value="1"/>
</dbReference>
<dbReference type="Gene3D" id="1.25.40.180">
    <property type="match status" value="1"/>
</dbReference>